<evidence type="ECO:0000313" key="1">
    <source>
        <dbReference type="EMBL" id="PYH36192.1"/>
    </source>
</evidence>
<dbReference type="GeneID" id="37125433"/>
<organism evidence="1 2">
    <name type="scientific">Aspergillus neoniger (strain CBS 115656)</name>
    <dbReference type="NCBI Taxonomy" id="1448310"/>
    <lineage>
        <taxon>Eukaryota</taxon>
        <taxon>Fungi</taxon>
        <taxon>Dikarya</taxon>
        <taxon>Ascomycota</taxon>
        <taxon>Pezizomycotina</taxon>
        <taxon>Eurotiomycetes</taxon>
        <taxon>Eurotiomycetidae</taxon>
        <taxon>Eurotiales</taxon>
        <taxon>Aspergillaceae</taxon>
        <taxon>Aspergillus</taxon>
        <taxon>Aspergillus subgen. Circumdati</taxon>
    </lineage>
</organism>
<keyword evidence="2" id="KW-1185">Reference proteome</keyword>
<evidence type="ECO:0000313" key="2">
    <source>
        <dbReference type="Proteomes" id="UP000247647"/>
    </source>
</evidence>
<reference evidence="1" key="1">
    <citation type="submission" date="2016-12" db="EMBL/GenBank/DDBJ databases">
        <title>The genomes of Aspergillus section Nigri reveals drivers in fungal speciation.</title>
        <authorList>
            <consortium name="DOE Joint Genome Institute"/>
            <person name="Vesth T.C."/>
            <person name="Nybo J."/>
            <person name="Theobald S."/>
            <person name="Brandl J."/>
            <person name="Frisvad J.C."/>
            <person name="Nielsen K.F."/>
            <person name="Lyhne E.K."/>
            <person name="Kogle M.E."/>
            <person name="Kuo A."/>
            <person name="Riley R."/>
            <person name="Clum A."/>
            <person name="Nolan M."/>
            <person name="Lipzen A."/>
            <person name="Salamov A."/>
            <person name="Henrissat B."/>
            <person name="Wiebenga A."/>
            <person name="De Vries R.P."/>
            <person name="Grigoriev I.V."/>
            <person name="Mortensen U.H."/>
            <person name="Andersen M.R."/>
            <person name="Baker S.E."/>
        </authorList>
    </citation>
    <scope>NUCLEOTIDE SEQUENCE [LARGE SCALE GENOMIC DNA]</scope>
    <source>
        <strain evidence="1">CBS 115656</strain>
    </source>
</reference>
<dbReference type="AlphaFoldDB" id="A0A318ZJL6"/>
<dbReference type="RefSeq" id="XP_025481670.1">
    <property type="nucleotide sequence ID" value="XM_025622977.1"/>
</dbReference>
<dbReference type="EMBL" id="KZ821454">
    <property type="protein sequence ID" value="PYH36192.1"/>
    <property type="molecule type" value="Genomic_DNA"/>
</dbReference>
<proteinExistence type="predicted"/>
<dbReference type="Proteomes" id="UP000247647">
    <property type="component" value="Unassembled WGS sequence"/>
</dbReference>
<sequence>MATSYLFPWSSRCHRRQHDIWIVLSPPRSRPATELPLSKSQSLMVRRTKPLQRSLSTKYM</sequence>
<accession>A0A318ZJL6</accession>
<protein>
    <submittedName>
        <fullName evidence="1">Uncharacterized protein</fullName>
    </submittedName>
</protein>
<gene>
    <name evidence="1" type="ORF">BO87DRAFT_375225</name>
</gene>
<name>A0A318ZJL6_ASPNB</name>